<feature type="compositionally biased region" description="Basic and acidic residues" evidence="1">
    <location>
        <begin position="11"/>
        <end position="20"/>
    </location>
</feature>
<dbReference type="RefSeq" id="XP_046004727.1">
    <property type="nucleotide sequence ID" value="XM_046155866.1"/>
</dbReference>
<reference evidence="2" key="1">
    <citation type="journal article" date="2021" name="Nat. Commun.">
        <title>Genetic determinants of endophytism in the Arabidopsis root mycobiome.</title>
        <authorList>
            <person name="Mesny F."/>
            <person name="Miyauchi S."/>
            <person name="Thiergart T."/>
            <person name="Pickel B."/>
            <person name="Atanasova L."/>
            <person name="Karlsson M."/>
            <person name="Huettel B."/>
            <person name="Barry K.W."/>
            <person name="Haridas S."/>
            <person name="Chen C."/>
            <person name="Bauer D."/>
            <person name="Andreopoulos W."/>
            <person name="Pangilinan J."/>
            <person name="LaButti K."/>
            <person name="Riley R."/>
            <person name="Lipzen A."/>
            <person name="Clum A."/>
            <person name="Drula E."/>
            <person name="Henrissat B."/>
            <person name="Kohler A."/>
            <person name="Grigoriev I.V."/>
            <person name="Martin F.M."/>
            <person name="Hacquard S."/>
        </authorList>
    </citation>
    <scope>NUCLEOTIDE SEQUENCE</scope>
    <source>
        <strain evidence="2">MPI-CAGE-CH-0230</strain>
    </source>
</reference>
<comment type="caution">
    <text evidence="2">The sequence shown here is derived from an EMBL/GenBank/DDBJ whole genome shotgun (WGS) entry which is preliminary data.</text>
</comment>
<gene>
    <name evidence="2" type="ORF">B0I36DRAFT_339311</name>
</gene>
<feature type="compositionally biased region" description="Basic residues" evidence="1">
    <location>
        <begin position="1"/>
        <end position="10"/>
    </location>
</feature>
<evidence type="ECO:0000313" key="3">
    <source>
        <dbReference type="Proteomes" id="UP000756346"/>
    </source>
</evidence>
<feature type="region of interest" description="Disordered" evidence="1">
    <location>
        <begin position="1"/>
        <end position="22"/>
    </location>
</feature>
<dbReference type="EMBL" id="JAGTJQ010000014">
    <property type="protein sequence ID" value="KAH7012462.1"/>
    <property type="molecule type" value="Genomic_DNA"/>
</dbReference>
<keyword evidence="3" id="KW-1185">Reference proteome</keyword>
<protein>
    <submittedName>
        <fullName evidence="2">Uncharacterized protein</fullName>
    </submittedName>
</protein>
<evidence type="ECO:0000313" key="2">
    <source>
        <dbReference type="EMBL" id="KAH7012462.1"/>
    </source>
</evidence>
<dbReference type="GeneID" id="70185412"/>
<name>A0A9P8XQV8_9PEZI</name>
<dbReference type="Proteomes" id="UP000756346">
    <property type="component" value="Unassembled WGS sequence"/>
</dbReference>
<evidence type="ECO:0000256" key="1">
    <source>
        <dbReference type="SAM" id="MobiDB-lite"/>
    </source>
</evidence>
<organism evidence="2 3">
    <name type="scientific">Microdochium trichocladiopsis</name>
    <dbReference type="NCBI Taxonomy" id="1682393"/>
    <lineage>
        <taxon>Eukaryota</taxon>
        <taxon>Fungi</taxon>
        <taxon>Dikarya</taxon>
        <taxon>Ascomycota</taxon>
        <taxon>Pezizomycotina</taxon>
        <taxon>Sordariomycetes</taxon>
        <taxon>Xylariomycetidae</taxon>
        <taxon>Xylariales</taxon>
        <taxon>Microdochiaceae</taxon>
        <taxon>Microdochium</taxon>
    </lineage>
</organism>
<dbReference type="AlphaFoldDB" id="A0A9P8XQV8"/>
<accession>A0A9P8XQV8</accession>
<proteinExistence type="predicted"/>
<sequence length="72" mass="8193">MYMPRCHRKSGKNETQRSMDGDIFVNPNGQVVLANATRNNIDTPLLSVKTVHESKIKPPKRVYNIVECSYDS</sequence>